<evidence type="ECO:0000313" key="2">
    <source>
        <dbReference type="EMBL" id="GAA0872283.1"/>
    </source>
</evidence>
<gene>
    <name evidence="2" type="ORF">GCM10009117_14300</name>
</gene>
<organism evidence="2 3">
    <name type="scientific">Gangjinia marincola</name>
    <dbReference type="NCBI Taxonomy" id="578463"/>
    <lineage>
        <taxon>Bacteria</taxon>
        <taxon>Pseudomonadati</taxon>
        <taxon>Bacteroidota</taxon>
        <taxon>Flavobacteriia</taxon>
        <taxon>Flavobacteriales</taxon>
        <taxon>Flavobacteriaceae</taxon>
        <taxon>Gangjinia</taxon>
    </lineage>
</organism>
<keyword evidence="1" id="KW-0732">Signal</keyword>
<feature type="chain" id="PRO_5046690326" description="DUF2141 domain-containing protein" evidence="1">
    <location>
        <begin position="21"/>
        <end position="138"/>
    </location>
</feature>
<dbReference type="InterPro" id="IPR018673">
    <property type="entry name" value="DUF2141"/>
</dbReference>
<dbReference type="RefSeq" id="WP_343765348.1">
    <property type="nucleotide sequence ID" value="NZ_BAAAFG010000014.1"/>
</dbReference>
<evidence type="ECO:0008006" key="4">
    <source>
        <dbReference type="Google" id="ProtNLM"/>
    </source>
</evidence>
<accession>A0ABP3XV93</accession>
<keyword evidence="3" id="KW-1185">Reference proteome</keyword>
<proteinExistence type="predicted"/>
<dbReference type="EMBL" id="BAAAFG010000014">
    <property type="protein sequence ID" value="GAA0872283.1"/>
    <property type="molecule type" value="Genomic_DNA"/>
</dbReference>
<evidence type="ECO:0000313" key="3">
    <source>
        <dbReference type="Proteomes" id="UP001500507"/>
    </source>
</evidence>
<feature type="signal peptide" evidence="1">
    <location>
        <begin position="1"/>
        <end position="20"/>
    </location>
</feature>
<dbReference type="Pfam" id="PF09912">
    <property type="entry name" value="DUF2141"/>
    <property type="match status" value="1"/>
</dbReference>
<name>A0ABP3XV93_9FLAO</name>
<evidence type="ECO:0000256" key="1">
    <source>
        <dbReference type="SAM" id="SignalP"/>
    </source>
</evidence>
<sequence>MKRKIGLVLITLVFSLTVQAQNSVSVEVSKIDSSEGTIMLALYANPDNFLTDKVFKGGKIAAKKGTVTYTFDNVPDGVYAISLYHDENSDGKLNTNMVGIPKEDYAASNNAKGSFGPPKWADAKFEVNRKDVMQKIEL</sequence>
<reference evidence="3" key="1">
    <citation type="journal article" date="2019" name="Int. J. Syst. Evol. Microbiol.">
        <title>The Global Catalogue of Microorganisms (GCM) 10K type strain sequencing project: providing services to taxonomists for standard genome sequencing and annotation.</title>
        <authorList>
            <consortium name="The Broad Institute Genomics Platform"/>
            <consortium name="The Broad Institute Genome Sequencing Center for Infectious Disease"/>
            <person name="Wu L."/>
            <person name="Ma J."/>
        </authorList>
    </citation>
    <scope>NUCLEOTIDE SEQUENCE [LARGE SCALE GENOMIC DNA]</scope>
    <source>
        <strain evidence="3">JCM 16082</strain>
    </source>
</reference>
<comment type="caution">
    <text evidence="2">The sequence shown here is derived from an EMBL/GenBank/DDBJ whole genome shotgun (WGS) entry which is preliminary data.</text>
</comment>
<protein>
    <recommendedName>
        <fullName evidence="4">DUF2141 domain-containing protein</fullName>
    </recommendedName>
</protein>
<dbReference type="Proteomes" id="UP001500507">
    <property type="component" value="Unassembled WGS sequence"/>
</dbReference>